<keyword evidence="2" id="KW-1185">Reference proteome</keyword>
<dbReference type="Proteomes" id="UP000006346">
    <property type="component" value="Chromosome"/>
</dbReference>
<dbReference type="PANTHER" id="PTHR30032:SF8">
    <property type="entry name" value="GERMINATION-SPECIFIC N-ACETYLMURAMOYL-L-ALANINE AMIDASE"/>
    <property type="match status" value="1"/>
</dbReference>
<evidence type="ECO:0000313" key="1">
    <source>
        <dbReference type="EMBL" id="AET66129.1"/>
    </source>
</evidence>
<sequence>MFFAGDIWILEVDFDGGIKIMKKKIVSLFLCLFMVVSFFPASALAASIEEVPKSIGAPVNVGIAPYVEDGVIRWFEIGFSGDSSVRKFGELEENGDFEELGLNSLNLAVQLDYKYNEAGSWHYESSWDEPGEAPFEAGCSGALNSDSDSMNIQGNEMDPVIESKTDLDNNTLFFRARFVLDYYNSDSGEDTELFSPWSDVVMIGKNDAQSKVTSIEAPTLVKAELKKANDGRPYFEITTKIPESVKTLNNGQGSICQYTSVRKNGGSWLNETGTSAGLLQEIFEVEPEDIGGAGEVNIEEGSYDIRVRFGYSSVYAGDIELYSPYSNVVTIGTSAYTRLSGQTRIDTAIAVSQEGWPNSAETVILTRDDLYPDALAGTPLSKKLDAPILFTNRLTLTPATGVEIARLNPKKVVILGGTVAVSQEIENGLKEKYFTQRIGGYDMYETAEKIALELGYKGKAVIATGEDFHDALIAAPLAAYQGIPMLLTARNALPSYTKDALDFIAPTETIIVGTRDMVSDEVMSKLTNAKRYSGSDYYQTAVIAAENFGADVSKIFFATGRDFPDALTGSALAAKFNNPILFVNEPIADSVKQFLIKNKSITKEIRLLGGEAVIPSSVVNEIMQSYQ</sequence>
<dbReference type="HOGENOM" id="CLU_029770_0_0_9"/>
<dbReference type="InterPro" id="IPR051922">
    <property type="entry name" value="Bact_Sporulation_Assoc"/>
</dbReference>
<reference evidence="2" key="1">
    <citation type="submission" date="2011-11" db="EMBL/GenBank/DDBJ databases">
        <title>Complete sequence of Desulfosporosinus orientis DSM 765.</title>
        <authorList>
            <person name="Lucas S."/>
            <person name="Han J."/>
            <person name="Lapidus A."/>
            <person name="Cheng J.-F."/>
            <person name="Goodwin L."/>
            <person name="Pitluck S."/>
            <person name="Peters L."/>
            <person name="Ovchinnikova G."/>
            <person name="Teshima H."/>
            <person name="Detter J.C."/>
            <person name="Han C."/>
            <person name="Tapia R."/>
            <person name="Land M."/>
            <person name="Hauser L."/>
            <person name="Kyrpides N."/>
            <person name="Ivanova N."/>
            <person name="Pagani I."/>
            <person name="Pester M."/>
            <person name="Spring S."/>
            <person name="Ollivier B."/>
            <person name="Rattei T."/>
            <person name="Klenk H.-P."/>
            <person name="Wagner M."/>
            <person name="Loy A."/>
            <person name="Woyke T."/>
        </authorList>
    </citation>
    <scope>NUCLEOTIDE SEQUENCE [LARGE SCALE GENOMIC DNA]</scope>
    <source>
        <strain evidence="2">ATCC 19365 / DSM 765 / NCIMB 8382 / VKM B-1628</strain>
    </source>
</reference>
<name>G7W7R4_DESOD</name>
<proteinExistence type="predicted"/>
<dbReference type="eggNOG" id="COG2247">
    <property type="taxonomic scope" value="Bacteria"/>
</dbReference>
<dbReference type="InterPro" id="IPR007253">
    <property type="entry name" value="Cell_wall-bd_2"/>
</dbReference>
<dbReference type="STRING" id="768706.Desor_0425"/>
<dbReference type="AlphaFoldDB" id="G7W7R4"/>
<reference evidence="1 2" key="2">
    <citation type="journal article" date="2012" name="J. Bacteriol.">
        <title>Complete genome sequences of Desulfosporosinus orientis DSM765T, Desulfosporosinus youngiae DSM17734T, Desulfosporosinus meridiei DSM13257T, and Desulfosporosinus acidiphilus DSM22704T.</title>
        <authorList>
            <person name="Pester M."/>
            <person name="Brambilla E."/>
            <person name="Alazard D."/>
            <person name="Rattei T."/>
            <person name="Weinmaier T."/>
            <person name="Han J."/>
            <person name="Lucas S."/>
            <person name="Lapidus A."/>
            <person name="Cheng J.F."/>
            <person name="Goodwin L."/>
            <person name="Pitluck S."/>
            <person name="Peters L."/>
            <person name="Ovchinnikova G."/>
            <person name="Teshima H."/>
            <person name="Detter J.C."/>
            <person name="Han C.S."/>
            <person name="Tapia R."/>
            <person name="Land M.L."/>
            <person name="Hauser L."/>
            <person name="Kyrpides N.C."/>
            <person name="Ivanova N.N."/>
            <person name="Pagani I."/>
            <person name="Huntmann M."/>
            <person name="Wei C.L."/>
            <person name="Davenport K.W."/>
            <person name="Daligault H."/>
            <person name="Chain P.S."/>
            <person name="Chen A."/>
            <person name="Mavromatis K."/>
            <person name="Markowitz V."/>
            <person name="Szeto E."/>
            <person name="Mikhailova N."/>
            <person name="Pati A."/>
            <person name="Wagner M."/>
            <person name="Woyke T."/>
            <person name="Ollivier B."/>
            <person name="Klenk H.P."/>
            <person name="Spring S."/>
            <person name="Loy A."/>
        </authorList>
    </citation>
    <scope>NUCLEOTIDE SEQUENCE [LARGE SCALE GENOMIC DNA]</scope>
    <source>
        <strain evidence="2">ATCC 19365 / DSM 765 / NCIMB 8382 / VKM B-1628</strain>
    </source>
</reference>
<dbReference type="PANTHER" id="PTHR30032">
    <property type="entry name" value="N-ACETYLMURAMOYL-L-ALANINE AMIDASE-RELATED"/>
    <property type="match status" value="1"/>
</dbReference>
<organism evidence="1 2">
    <name type="scientific">Desulfosporosinus orientis (strain ATCC 19365 / DSM 765 / NCIMB 8382 / VKM B-1628 / Singapore I)</name>
    <name type="common">Desulfotomaculum orientis</name>
    <dbReference type="NCBI Taxonomy" id="768706"/>
    <lineage>
        <taxon>Bacteria</taxon>
        <taxon>Bacillati</taxon>
        <taxon>Bacillota</taxon>
        <taxon>Clostridia</taxon>
        <taxon>Eubacteriales</taxon>
        <taxon>Desulfitobacteriaceae</taxon>
        <taxon>Desulfosporosinus</taxon>
    </lineage>
</organism>
<dbReference type="Pfam" id="PF04122">
    <property type="entry name" value="CW_binding_2"/>
    <property type="match status" value="3"/>
</dbReference>
<gene>
    <name evidence="1" type="ordered locus">Desor_0425</name>
</gene>
<dbReference type="Gene3D" id="3.40.50.12090">
    <property type="match status" value="2"/>
</dbReference>
<evidence type="ECO:0000313" key="2">
    <source>
        <dbReference type="Proteomes" id="UP000006346"/>
    </source>
</evidence>
<accession>G7W7R4</accession>
<dbReference type="EMBL" id="CP003108">
    <property type="protein sequence ID" value="AET66129.1"/>
    <property type="molecule type" value="Genomic_DNA"/>
</dbReference>
<dbReference type="KEGG" id="dor:Desor_0425"/>
<dbReference type="PATRIC" id="fig|768706.3.peg.388"/>
<protein>
    <submittedName>
        <fullName evidence="1">Cell wall-binding protein</fullName>
    </submittedName>
</protein>